<dbReference type="PANTHER" id="PTHR33572">
    <property type="entry name" value="SPORE DEVELOPMENT REGULATOR VOSA"/>
    <property type="match status" value="1"/>
</dbReference>
<keyword evidence="4" id="KW-0804">Transcription</keyword>
<dbReference type="AlphaFoldDB" id="A0A9W8LRY4"/>
<dbReference type="InterPro" id="IPR037525">
    <property type="entry name" value="Velvet_dom"/>
</dbReference>
<dbReference type="Gene3D" id="2.60.40.3960">
    <property type="entry name" value="Velvet domain"/>
    <property type="match status" value="1"/>
</dbReference>
<reference evidence="7" key="1">
    <citation type="submission" date="2022-07" db="EMBL/GenBank/DDBJ databases">
        <title>Phylogenomic reconstructions and comparative analyses of Kickxellomycotina fungi.</title>
        <authorList>
            <person name="Reynolds N.K."/>
            <person name="Stajich J.E."/>
            <person name="Barry K."/>
            <person name="Grigoriev I.V."/>
            <person name="Crous P."/>
            <person name="Smith M.E."/>
        </authorList>
    </citation>
    <scope>NUCLEOTIDE SEQUENCE</scope>
    <source>
        <strain evidence="7">NRRL 1565</strain>
    </source>
</reference>
<keyword evidence="3" id="KW-0805">Transcription regulation</keyword>
<dbReference type="GO" id="GO:0005634">
    <property type="term" value="C:nucleus"/>
    <property type="evidence" value="ECO:0007669"/>
    <property type="project" value="UniProtKB-SubCell"/>
</dbReference>
<dbReference type="PROSITE" id="PS51821">
    <property type="entry name" value="VELVET"/>
    <property type="match status" value="1"/>
</dbReference>
<dbReference type="GO" id="GO:0030435">
    <property type="term" value="P:sporulation resulting in formation of a cellular spore"/>
    <property type="evidence" value="ECO:0007669"/>
    <property type="project" value="UniProtKB-KW"/>
</dbReference>
<evidence type="ECO:0000256" key="3">
    <source>
        <dbReference type="ARBA" id="ARBA00023015"/>
    </source>
</evidence>
<comment type="caution">
    <text evidence="7">The sequence shown here is derived from an EMBL/GenBank/DDBJ whole genome shotgun (WGS) entry which is preliminary data.</text>
</comment>
<evidence type="ECO:0000256" key="2">
    <source>
        <dbReference type="ARBA" id="ARBA00022969"/>
    </source>
</evidence>
<feature type="domain" description="Velvet" evidence="6">
    <location>
        <begin position="1"/>
        <end position="152"/>
    </location>
</feature>
<comment type="subcellular location">
    <subcellularLocation>
        <location evidence="1">Nucleus</location>
    </subcellularLocation>
</comment>
<dbReference type="OrthoDB" id="5599552at2759"/>
<dbReference type="Proteomes" id="UP001140094">
    <property type="component" value="Unassembled WGS sequence"/>
</dbReference>
<keyword evidence="5" id="KW-0539">Nucleus</keyword>
<accession>A0A9W8LRY4</accession>
<sequence>MLWEHIFVMHATLFDETGTVERMTERTTAMPASDNAPDTDRQASGAVGELYEQTVMGTLVSSAHHVRDLEDKQGCFFCFPDIRVRHPGKYCLRFSLLQLPHTNRENTEATRILCNVLSEPFRVYSQKDFPGVDESTLLTKKLAAQGVGIPIRNKGRLRYDNSNHEEYSQMDG</sequence>
<gene>
    <name evidence="7" type="ORF">H4R20_004208</name>
</gene>
<dbReference type="PANTHER" id="PTHR33572:SF17">
    <property type="entry name" value="SEXUAL DEVELOPMENT REGULATOR VELC"/>
    <property type="match status" value="1"/>
</dbReference>
<dbReference type="InterPro" id="IPR038491">
    <property type="entry name" value="Velvet_dom_sf"/>
</dbReference>
<evidence type="ECO:0000256" key="4">
    <source>
        <dbReference type="ARBA" id="ARBA00023163"/>
    </source>
</evidence>
<dbReference type="InterPro" id="IPR021740">
    <property type="entry name" value="Velvet"/>
</dbReference>
<keyword evidence="2" id="KW-0749">Sporulation</keyword>
<evidence type="ECO:0000313" key="7">
    <source>
        <dbReference type="EMBL" id="KAJ2800043.1"/>
    </source>
</evidence>
<keyword evidence="8" id="KW-1185">Reference proteome</keyword>
<organism evidence="7 8">
    <name type="scientific">Coemansia guatemalensis</name>
    <dbReference type="NCBI Taxonomy" id="2761395"/>
    <lineage>
        <taxon>Eukaryota</taxon>
        <taxon>Fungi</taxon>
        <taxon>Fungi incertae sedis</taxon>
        <taxon>Zoopagomycota</taxon>
        <taxon>Kickxellomycotina</taxon>
        <taxon>Kickxellomycetes</taxon>
        <taxon>Kickxellales</taxon>
        <taxon>Kickxellaceae</taxon>
        <taxon>Coemansia</taxon>
    </lineage>
</organism>
<evidence type="ECO:0000259" key="6">
    <source>
        <dbReference type="PROSITE" id="PS51821"/>
    </source>
</evidence>
<protein>
    <recommendedName>
        <fullName evidence="6">Velvet domain-containing protein</fullName>
    </recommendedName>
</protein>
<evidence type="ECO:0000313" key="8">
    <source>
        <dbReference type="Proteomes" id="UP001140094"/>
    </source>
</evidence>
<name>A0A9W8LRY4_9FUNG</name>
<evidence type="ECO:0000256" key="1">
    <source>
        <dbReference type="ARBA" id="ARBA00004123"/>
    </source>
</evidence>
<evidence type="ECO:0000256" key="5">
    <source>
        <dbReference type="ARBA" id="ARBA00023242"/>
    </source>
</evidence>
<dbReference type="Pfam" id="PF11754">
    <property type="entry name" value="Velvet"/>
    <property type="match status" value="1"/>
</dbReference>
<proteinExistence type="predicted"/>
<dbReference type="EMBL" id="JANBUO010001060">
    <property type="protein sequence ID" value="KAJ2800043.1"/>
    <property type="molecule type" value="Genomic_DNA"/>
</dbReference>